<sequence>MPFCSRALLATFVLLTRAKGTLEAADPGTTAFHHPGTVHSSADNQSEDASSKALISFQGEQYGEDRGKMKEMFTMLTSRLHLDSAQLRRWQNDNVDPSDILMKMREQFQSKDSLEEIALAILCGSDIPALDRYFKSKKMSLIRTLVLQFTDTRMVKVLVRAKQSEHSVGAANACVLLNGLMEEWKSGAIPKSFLEVFTYLDLTDAKPLHRFMIEPKLEVLRDYIELREGGVLDTKVYIDTLTTGFGGESKFSLIMDNALLDPHTIGKAKELQRQQFEMWKESGESPIDIFKRLEMAKDDFKLFTEHSHTLRTLNEYIKFLGSTNQNGRRYDLMTTVIEGFGGDAKFASLVMKAQKTEEFLIRANQILYLLFQVWRKRGLTSTNLVSEIKWKETTETDSVVAKFTQYLNRKFQPSPNLPRNVVLLKEAVNGLRRS</sequence>
<proteinExistence type="predicted"/>
<feature type="signal peptide" evidence="2">
    <location>
        <begin position="1"/>
        <end position="18"/>
    </location>
</feature>
<evidence type="ECO:0008006" key="5">
    <source>
        <dbReference type="Google" id="ProtNLM"/>
    </source>
</evidence>
<evidence type="ECO:0000313" key="3">
    <source>
        <dbReference type="EMBL" id="CAK7925268.1"/>
    </source>
</evidence>
<organism evidence="3 4">
    <name type="scientific">Peronospora matthiolae</name>
    <dbReference type="NCBI Taxonomy" id="2874970"/>
    <lineage>
        <taxon>Eukaryota</taxon>
        <taxon>Sar</taxon>
        <taxon>Stramenopiles</taxon>
        <taxon>Oomycota</taxon>
        <taxon>Peronosporomycetes</taxon>
        <taxon>Peronosporales</taxon>
        <taxon>Peronosporaceae</taxon>
        <taxon>Peronospora</taxon>
    </lineage>
</organism>
<keyword evidence="2" id="KW-0732">Signal</keyword>
<dbReference type="AlphaFoldDB" id="A0AAV1TU07"/>
<accession>A0AAV1TU07</accession>
<reference evidence="3" key="1">
    <citation type="submission" date="2024-01" db="EMBL/GenBank/DDBJ databases">
        <authorList>
            <person name="Webb A."/>
        </authorList>
    </citation>
    <scope>NUCLEOTIDE SEQUENCE</scope>
    <source>
        <strain evidence="3">Pm1</strain>
    </source>
</reference>
<comment type="caution">
    <text evidence="3">The sequence shown here is derived from an EMBL/GenBank/DDBJ whole genome shotgun (WGS) entry which is preliminary data.</text>
</comment>
<feature type="chain" id="PRO_5043315018" description="RxLR effector candidate protein" evidence="2">
    <location>
        <begin position="19"/>
        <end position="434"/>
    </location>
</feature>
<gene>
    <name evidence="3" type="ORF">PM001_LOCUS10418</name>
</gene>
<protein>
    <recommendedName>
        <fullName evidence="5">RxLR effector candidate protein</fullName>
    </recommendedName>
</protein>
<dbReference type="Proteomes" id="UP001162060">
    <property type="component" value="Unassembled WGS sequence"/>
</dbReference>
<name>A0AAV1TU07_9STRA</name>
<feature type="region of interest" description="Disordered" evidence="1">
    <location>
        <begin position="26"/>
        <end position="45"/>
    </location>
</feature>
<evidence type="ECO:0000256" key="2">
    <source>
        <dbReference type="SAM" id="SignalP"/>
    </source>
</evidence>
<dbReference type="EMBL" id="CAKLBY020000086">
    <property type="protein sequence ID" value="CAK7925268.1"/>
    <property type="molecule type" value="Genomic_DNA"/>
</dbReference>
<evidence type="ECO:0000313" key="4">
    <source>
        <dbReference type="Proteomes" id="UP001162060"/>
    </source>
</evidence>
<evidence type="ECO:0000256" key="1">
    <source>
        <dbReference type="SAM" id="MobiDB-lite"/>
    </source>
</evidence>